<protein>
    <submittedName>
        <fullName evidence="1">DNA primase, catalytic core</fullName>
    </submittedName>
</protein>
<proteinExistence type="predicted"/>
<dbReference type="EMBL" id="BK015022">
    <property type="protein sequence ID" value="DAD87464.1"/>
    <property type="molecule type" value="Genomic_DNA"/>
</dbReference>
<accession>A0A8S5MZ34</accession>
<organism evidence="1">
    <name type="scientific">Siphoviridae sp. ctAUQ2</name>
    <dbReference type="NCBI Taxonomy" id="2826182"/>
    <lineage>
        <taxon>Viruses</taxon>
        <taxon>Duplodnaviria</taxon>
        <taxon>Heunggongvirae</taxon>
        <taxon>Uroviricota</taxon>
        <taxon>Caudoviricetes</taxon>
    </lineage>
</organism>
<dbReference type="CDD" id="cd01029">
    <property type="entry name" value="TOPRIM_primases"/>
    <property type="match status" value="1"/>
</dbReference>
<evidence type="ECO:0000313" key="1">
    <source>
        <dbReference type="EMBL" id="DAD87464.1"/>
    </source>
</evidence>
<dbReference type="Pfam" id="PF13155">
    <property type="entry name" value="Toprim_2"/>
    <property type="match status" value="1"/>
</dbReference>
<dbReference type="Gene3D" id="3.40.1360.10">
    <property type="match status" value="1"/>
</dbReference>
<sequence>MNLSKEEKQHLIDELAIELHAKLDGGRKNLIVPECIWCGKKGGKMGVYVGVETERKKPFMAHCFSCGRSTQTLEQLLQEIGRTDLMVTETFDLTAGEKLDDFSFMEEEKELDDSLGIVEMPEDYKRTYFNRYLRKRGFTDEDYEYFPVGTTRGLNFKFDDYVIFPIIDNGDTVGYVSRHTWDKADIDEHNRKARHNGKFQIMRYRNSTENDFVKLLYNYDAVIEGETDTVILVEGVFDAIALTRKLNLYENHRIAVCATFGKKISDVQIYKLQAKDVETIVIGYDGDATEAIKKTAAQLNEFFDVYVADIEDPTADFDSMDFWEVYDTFAYNLKTVAEYKLQKI</sequence>
<dbReference type="SUPFAM" id="SSF56731">
    <property type="entry name" value="DNA primase core"/>
    <property type="match status" value="1"/>
</dbReference>
<dbReference type="InterPro" id="IPR034154">
    <property type="entry name" value="TOPRIM_DnaG/twinkle"/>
</dbReference>
<reference evidence="1" key="1">
    <citation type="journal article" date="2021" name="Proc. Natl. Acad. Sci. U.S.A.">
        <title>A Catalog of Tens of Thousands of Viruses from Human Metagenomes Reveals Hidden Associations with Chronic Diseases.</title>
        <authorList>
            <person name="Tisza M.J."/>
            <person name="Buck C.B."/>
        </authorList>
    </citation>
    <scope>NUCLEOTIDE SEQUENCE</scope>
    <source>
        <strain evidence="1">CtAUQ2</strain>
    </source>
</reference>
<name>A0A8S5MZ34_9CAUD</name>